<protein>
    <recommendedName>
        <fullName evidence="1">PIGA GPI anchor biosynthesis domain-containing protein</fullName>
    </recommendedName>
</protein>
<proteinExistence type="predicted"/>
<evidence type="ECO:0000313" key="3">
    <source>
        <dbReference type="Proteomes" id="UP000729402"/>
    </source>
</evidence>
<dbReference type="GO" id="GO:0017176">
    <property type="term" value="F:phosphatidylinositol N-acetylglucosaminyltransferase activity"/>
    <property type="evidence" value="ECO:0007669"/>
    <property type="project" value="TreeGrafter"/>
</dbReference>
<keyword evidence="3" id="KW-1185">Reference proteome</keyword>
<accession>A0A8J5T9Y1</accession>
<dbReference type="Proteomes" id="UP000729402">
    <property type="component" value="Unassembled WGS sequence"/>
</dbReference>
<reference evidence="2" key="1">
    <citation type="journal article" date="2021" name="bioRxiv">
        <title>Whole Genome Assembly and Annotation of Northern Wild Rice, Zizania palustris L., Supports a Whole Genome Duplication in the Zizania Genus.</title>
        <authorList>
            <person name="Haas M."/>
            <person name="Kono T."/>
            <person name="Macchietto M."/>
            <person name="Millas R."/>
            <person name="McGilp L."/>
            <person name="Shao M."/>
            <person name="Duquette J."/>
            <person name="Hirsch C.N."/>
            <person name="Kimball J."/>
        </authorList>
    </citation>
    <scope>NUCLEOTIDE SEQUENCE</scope>
    <source>
        <tissue evidence="2">Fresh leaf tissue</tissue>
    </source>
</reference>
<dbReference type="GO" id="GO:0000506">
    <property type="term" value="C:glycosylphosphatidylinositol-N-acetylglucosaminyltransferase (GPI-GnT) complex"/>
    <property type="evidence" value="ECO:0007669"/>
    <property type="project" value="TreeGrafter"/>
</dbReference>
<feature type="domain" description="PIGA GPI anchor biosynthesis" evidence="1">
    <location>
        <begin position="128"/>
        <end position="203"/>
    </location>
</feature>
<dbReference type="PANTHER" id="PTHR45871">
    <property type="entry name" value="N-ACETYLGLUCOSAMINYL-PHOSPHATIDYLINOSITOL BIOSYNTHETIC PROTEIN"/>
    <property type="match status" value="1"/>
</dbReference>
<organism evidence="2 3">
    <name type="scientific">Zizania palustris</name>
    <name type="common">Northern wild rice</name>
    <dbReference type="NCBI Taxonomy" id="103762"/>
    <lineage>
        <taxon>Eukaryota</taxon>
        <taxon>Viridiplantae</taxon>
        <taxon>Streptophyta</taxon>
        <taxon>Embryophyta</taxon>
        <taxon>Tracheophyta</taxon>
        <taxon>Spermatophyta</taxon>
        <taxon>Magnoliopsida</taxon>
        <taxon>Liliopsida</taxon>
        <taxon>Poales</taxon>
        <taxon>Poaceae</taxon>
        <taxon>BOP clade</taxon>
        <taxon>Oryzoideae</taxon>
        <taxon>Oryzeae</taxon>
        <taxon>Zizaniinae</taxon>
        <taxon>Zizania</taxon>
    </lineage>
</organism>
<dbReference type="GO" id="GO:0006506">
    <property type="term" value="P:GPI anchor biosynthetic process"/>
    <property type="evidence" value="ECO:0007669"/>
    <property type="project" value="InterPro"/>
</dbReference>
<evidence type="ECO:0000259" key="1">
    <source>
        <dbReference type="Pfam" id="PF08288"/>
    </source>
</evidence>
<reference evidence="2" key="2">
    <citation type="submission" date="2021-02" db="EMBL/GenBank/DDBJ databases">
        <authorList>
            <person name="Kimball J.A."/>
            <person name="Haas M.W."/>
            <person name="Macchietto M."/>
            <person name="Kono T."/>
            <person name="Duquette J."/>
            <person name="Shao M."/>
        </authorList>
    </citation>
    <scope>NUCLEOTIDE SEQUENCE</scope>
    <source>
        <tissue evidence="2">Fresh leaf tissue</tissue>
    </source>
</reference>
<evidence type="ECO:0000313" key="2">
    <source>
        <dbReference type="EMBL" id="KAG8082199.1"/>
    </source>
</evidence>
<sequence>MKPEGEQRDMGGELWEEEDLGEGATGWGKIGCTRSHDCTIAQDISPKIIDYMLHMRSSSALCAVHWTLLPPLIPGFLHSSTMDGQERKHRILMVSDFFFPNFGGVESYIYYLLQCLLKLGHKVVVMTHAYGKRSGVQYVTGGLKVYYVPWKLFLMQNTLPTLFLTFPIVRAILIREKISVVHGHQAFSTLCHEALMHARTIGY</sequence>
<gene>
    <name evidence="2" type="ORF">GUJ93_ZPchr0014g46597</name>
</gene>
<dbReference type="AlphaFoldDB" id="A0A8J5T9Y1"/>
<name>A0A8J5T9Y1_ZIZPA</name>
<dbReference type="PANTHER" id="PTHR45871:SF1">
    <property type="entry name" value="PHOSPHATIDYLINOSITOL N-ACETYLGLUCOSAMINYLTRANSFERASE SUBUNIT A"/>
    <property type="match status" value="1"/>
</dbReference>
<dbReference type="Pfam" id="PF08288">
    <property type="entry name" value="PIGA"/>
    <property type="match status" value="1"/>
</dbReference>
<dbReference type="EMBL" id="JAAALK010000086">
    <property type="protein sequence ID" value="KAG8082199.1"/>
    <property type="molecule type" value="Genomic_DNA"/>
</dbReference>
<dbReference type="OrthoDB" id="734129at2759"/>
<comment type="caution">
    <text evidence="2">The sequence shown here is derived from an EMBL/GenBank/DDBJ whole genome shotgun (WGS) entry which is preliminary data.</text>
</comment>
<dbReference type="InterPro" id="IPR013234">
    <property type="entry name" value="PIGA_GPI_anchor_biosynthesis"/>
</dbReference>